<evidence type="ECO:0000313" key="3">
    <source>
        <dbReference type="Proteomes" id="UP000335636"/>
    </source>
</evidence>
<feature type="region of interest" description="Disordered" evidence="1">
    <location>
        <begin position="16"/>
        <end position="35"/>
    </location>
</feature>
<evidence type="ECO:0000256" key="1">
    <source>
        <dbReference type="SAM" id="MobiDB-lite"/>
    </source>
</evidence>
<protein>
    <submittedName>
        <fullName evidence="2">Uncharacterized protein</fullName>
    </submittedName>
</protein>
<dbReference type="AlphaFoldDB" id="A0A5E4CF23"/>
<organism evidence="2 3">
    <name type="scientific">Marmota monax</name>
    <name type="common">Woodchuck</name>
    <dbReference type="NCBI Taxonomy" id="9995"/>
    <lineage>
        <taxon>Eukaryota</taxon>
        <taxon>Metazoa</taxon>
        <taxon>Chordata</taxon>
        <taxon>Craniata</taxon>
        <taxon>Vertebrata</taxon>
        <taxon>Euteleostomi</taxon>
        <taxon>Mammalia</taxon>
        <taxon>Eutheria</taxon>
        <taxon>Euarchontoglires</taxon>
        <taxon>Glires</taxon>
        <taxon>Rodentia</taxon>
        <taxon>Sciuromorpha</taxon>
        <taxon>Sciuridae</taxon>
        <taxon>Xerinae</taxon>
        <taxon>Marmotini</taxon>
        <taxon>Marmota</taxon>
    </lineage>
</organism>
<keyword evidence="3" id="KW-1185">Reference proteome</keyword>
<accession>A0A5E4CF23</accession>
<dbReference type="Proteomes" id="UP000335636">
    <property type="component" value="Unassembled WGS sequence"/>
</dbReference>
<evidence type="ECO:0000313" key="2">
    <source>
        <dbReference type="EMBL" id="VTJ80385.1"/>
    </source>
</evidence>
<proteinExistence type="predicted"/>
<sequence>MALLGFHILSAADKREIPGNTENRGPRSWKTPDAEQWRRSGGPCLPALCAFSLMTYCGPHMCKTKSLATWANTLELLLPPALHPWSPWNGAAQTRDSCELRAYNRLDFKDTVEQEHESSHSACSGCN</sequence>
<comment type="caution">
    <text evidence="2">The sequence shown here is derived from an EMBL/GenBank/DDBJ whole genome shotgun (WGS) entry which is preliminary data.</text>
</comment>
<gene>
    <name evidence="2" type="ORF">MONAX_5E025309</name>
</gene>
<name>A0A5E4CF23_MARMO</name>
<reference evidence="2" key="1">
    <citation type="submission" date="2019-04" db="EMBL/GenBank/DDBJ databases">
        <authorList>
            <person name="Alioto T."/>
            <person name="Alioto T."/>
        </authorList>
    </citation>
    <scope>NUCLEOTIDE SEQUENCE [LARGE SCALE GENOMIC DNA]</scope>
</reference>
<dbReference type="EMBL" id="CABDUW010001294">
    <property type="protein sequence ID" value="VTJ80385.1"/>
    <property type="molecule type" value="Genomic_DNA"/>
</dbReference>